<evidence type="ECO:0000313" key="4">
    <source>
        <dbReference type="Proteomes" id="UP000053096"/>
    </source>
</evidence>
<dbReference type="EMBL" id="CP016440">
    <property type="protein sequence ID" value="ANY17548.1"/>
    <property type="molecule type" value="Genomic_DNA"/>
</dbReference>
<keyword evidence="5" id="KW-1185">Reference proteome</keyword>
<gene>
    <name evidence="2" type="ORF">BBN53_17690</name>
    <name evidence="3" type="ORF">ERS370011_01995</name>
</gene>
<dbReference type="Proteomes" id="UP000092950">
    <property type="component" value="Chromosome"/>
</dbReference>
<dbReference type="GO" id="GO:0004334">
    <property type="term" value="F:fumarylacetoacetase activity"/>
    <property type="evidence" value="ECO:0007669"/>
    <property type="project" value="InterPro"/>
</dbReference>
<protein>
    <submittedName>
        <fullName evidence="3">2-keto-4-pentenoate hydratase/2-oxohepta-3-ene-1,7-dioic acid hydratase (Catechol pathway)</fullName>
    </submittedName>
</protein>
<reference evidence="2 5" key="2">
    <citation type="submission" date="2016-07" db="EMBL/GenBank/DDBJ databases">
        <title>Complete genome sequences of Bordetella pseudohinzii.</title>
        <authorList>
            <person name="Spilker T."/>
            <person name="Darrah R."/>
            <person name="LiPuma J.J."/>
        </authorList>
    </citation>
    <scope>NUCLEOTIDE SEQUENCE [LARGE SCALE GENOMIC DNA]</scope>
    <source>
        <strain evidence="2 5">HI4681</strain>
    </source>
</reference>
<accession>A0A0M7F0E8</accession>
<dbReference type="GO" id="GO:0006559">
    <property type="term" value="P:L-phenylalanine catabolic process"/>
    <property type="evidence" value="ECO:0007669"/>
    <property type="project" value="TreeGrafter"/>
</dbReference>
<dbReference type="InterPro" id="IPR036663">
    <property type="entry name" value="Fumarylacetoacetase_C_sf"/>
</dbReference>
<dbReference type="EMBL" id="CYTV01000004">
    <property type="protein sequence ID" value="CUI73697.1"/>
    <property type="molecule type" value="Genomic_DNA"/>
</dbReference>
<dbReference type="PANTHER" id="PTHR43069:SF2">
    <property type="entry name" value="FUMARYLACETOACETASE"/>
    <property type="match status" value="1"/>
</dbReference>
<evidence type="ECO:0000313" key="5">
    <source>
        <dbReference type="Proteomes" id="UP000092950"/>
    </source>
</evidence>
<proteinExistence type="predicted"/>
<evidence type="ECO:0000313" key="3">
    <source>
        <dbReference type="EMBL" id="CUI73697.1"/>
    </source>
</evidence>
<dbReference type="InterPro" id="IPR005959">
    <property type="entry name" value="Fumarylacetoacetase"/>
</dbReference>
<evidence type="ECO:0000256" key="1">
    <source>
        <dbReference type="PIRSR" id="PIRSR605959-2"/>
    </source>
</evidence>
<dbReference type="PANTHER" id="PTHR43069">
    <property type="entry name" value="FUMARYLACETOACETASE"/>
    <property type="match status" value="1"/>
</dbReference>
<dbReference type="GO" id="GO:0006572">
    <property type="term" value="P:L-tyrosine catabolic process"/>
    <property type="evidence" value="ECO:0007669"/>
    <property type="project" value="TreeGrafter"/>
</dbReference>
<sequence length="93" mass="9726">MFGPSEKLDFELSGCNVRVGDLMGSGTLSGPTPDSLGCLLEITLNGQTSLTLPDGSVRRFLLDGDEVSIRGWCQGSGYRIGFGDLAGRVVMAG</sequence>
<dbReference type="AlphaFoldDB" id="A0A0J6C8R5"/>
<dbReference type="KEGG" id="bpdz:BBN53_17690"/>
<dbReference type="Gene3D" id="3.90.850.10">
    <property type="entry name" value="Fumarylacetoacetase-like, C-terminal domain"/>
    <property type="match status" value="1"/>
</dbReference>
<dbReference type="Proteomes" id="UP000053096">
    <property type="component" value="Unassembled WGS sequence"/>
</dbReference>
<dbReference type="GO" id="GO:1902000">
    <property type="term" value="P:homogentisate catabolic process"/>
    <property type="evidence" value="ECO:0007669"/>
    <property type="project" value="TreeGrafter"/>
</dbReference>
<accession>A0A0J6C8R5</accession>
<evidence type="ECO:0000313" key="2">
    <source>
        <dbReference type="EMBL" id="ANY17548.1"/>
    </source>
</evidence>
<dbReference type="SUPFAM" id="SSF56529">
    <property type="entry name" value="FAH"/>
    <property type="match status" value="1"/>
</dbReference>
<name>A0A0J6C8R5_9BORD</name>
<organism evidence="3 4">
    <name type="scientific">Bordetella pseudohinzii</name>
    <dbReference type="NCBI Taxonomy" id="1331258"/>
    <lineage>
        <taxon>Bacteria</taxon>
        <taxon>Pseudomonadati</taxon>
        <taxon>Pseudomonadota</taxon>
        <taxon>Betaproteobacteria</taxon>
        <taxon>Burkholderiales</taxon>
        <taxon>Alcaligenaceae</taxon>
        <taxon>Bordetella</taxon>
    </lineage>
</organism>
<reference evidence="3 4" key="1">
    <citation type="submission" date="2015-09" db="EMBL/GenBank/DDBJ databases">
        <authorList>
            <person name="Jackson K.R."/>
            <person name="Lunt B.L."/>
            <person name="Fisher J.N.B."/>
            <person name="Gardner A.V."/>
            <person name="Bailey M.E."/>
            <person name="Deus L.M."/>
            <person name="Earl A.S."/>
            <person name="Gibby P.D."/>
            <person name="Hartmann K.A."/>
            <person name="Liu J.E."/>
            <person name="Manci A.M."/>
            <person name="Nielsen D.A."/>
            <person name="Solomon M.B."/>
            <person name="Breakwell D.P."/>
            <person name="Burnett S.H."/>
            <person name="Grose J.H."/>
        </authorList>
    </citation>
    <scope>NUCLEOTIDE SEQUENCE [LARGE SCALE GENOMIC DNA]</scope>
    <source>
        <strain evidence="3 4">2789STDY5608636</strain>
    </source>
</reference>
<feature type="binding site" evidence="1">
    <location>
        <position position="27"/>
    </location>
    <ligand>
        <name>substrate</name>
    </ligand>
</feature>